<dbReference type="GO" id="GO:0032298">
    <property type="term" value="P:positive regulation of DNA-templated DNA replication initiation"/>
    <property type="evidence" value="ECO:0007669"/>
    <property type="project" value="TreeGrafter"/>
</dbReference>
<evidence type="ECO:0000313" key="1">
    <source>
        <dbReference type="EMBL" id="OIZ94183.1"/>
    </source>
</evidence>
<gene>
    <name evidence="1" type="ORF">A1D18_04815</name>
</gene>
<dbReference type="Proteomes" id="UP000183924">
    <property type="component" value="Unassembled WGS sequence"/>
</dbReference>
<keyword evidence="2" id="KW-1185">Reference proteome</keyword>
<dbReference type="GO" id="GO:0003887">
    <property type="term" value="F:DNA-directed DNA polymerase activity"/>
    <property type="evidence" value="ECO:0007669"/>
    <property type="project" value="InterPro"/>
</dbReference>
<organism evidence="1 2">
    <name type="scientific">Candidatus Rickettsiella isopodorum</name>
    <dbReference type="NCBI Taxonomy" id="1225476"/>
    <lineage>
        <taxon>Bacteria</taxon>
        <taxon>Pseudomonadati</taxon>
        <taxon>Pseudomonadota</taxon>
        <taxon>Gammaproteobacteria</taxon>
        <taxon>Legionellales</taxon>
        <taxon>Coxiellaceae</taxon>
        <taxon>Rickettsiella</taxon>
    </lineage>
</organism>
<dbReference type="InterPro" id="IPR036768">
    <property type="entry name" value="PolIII_chi_sf"/>
</dbReference>
<dbReference type="PANTHER" id="PTHR38767:SF1">
    <property type="entry name" value="DNA POLYMERASE III SUBUNIT CHI"/>
    <property type="match status" value="1"/>
</dbReference>
<sequence>MPNPTVDFYLLSTLSQEDLHRFTCRLIDKAYLLQKKIFIQVSSHEEGQRIDELLWTFRDISFIPHNYLGINSVIDPLLSVNIAINKPSVLGAEILLNLSDKVPTYFPEFSRIIEVVSAEKENKNQSRQKYKFYKAQNCLLTTHNISTS</sequence>
<dbReference type="STRING" id="1225476.A1D18_04815"/>
<name>A0A1J8P9X8_9COXI</name>
<dbReference type="PANTHER" id="PTHR38767">
    <property type="entry name" value="DNA POLYMERASE III SUBUNIT CHI"/>
    <property type="match status" value="1"/>
</dbReference>
<reference evidence="1 2" key="1">
    <citation type="submission" date="2016-03" db="EMBL/GenBank/DDBJ databases">
        <title>Comparative genomics of Rickettsiella.</title>
        <authorList>
            <person name="Chandler C."/>
            <person name="Wang Y."/>
        </authorList>
    </citation>
    <scope>NUCLEOTIDE SEQUENCE [LARGE SCALE GENOMIC DNA]</scope>
    <source>
        <strain evidence="1 2">RCFS May 2013</strain>
    </source>
</reference>
<dbReference type="Pfam" id="PF04364">
    <property type="entry name" value="DNA_pol3_chi"/>
    <property type="match status" value="1"/>
</dbReference>
<dbReference type="OrthoDB" id="5297568at2"/>
<dbReference type="SUPFAM" id="SSF102400">
    <property type="entry name" value="DNA polymerase III chi subunit"/>
    <property type="match status" value="1"/>
</dbReference>
<comment type="caution">
    <text evidence="1">The sequence shown here is derived from an EMBL/GenBank/DDBJ whole genome shotgun (WGS) entry which is preliminary data.</text>
</comment>
<proteinExistence type="predicted"/>
<evidence type="ECO:0008006" key="3">
    <source>
        <dbReference type="Google" id="ProtNLM"/>
    </source>
</evidence>
<dbReference type="InterPro" id="IPR007459">
    <property type="entry name" value="DNA_pol3_chi"/>
</dbReference>
<dbReference type="GO" id="GO:0003677">
    <property type="term" value="F:DNA binding"/>
    <property type="evidence" value="ECO:0007669"/>
    <property type="project" value="InterPro"/>
</dbReference>
<protein>
    <recommendedName>
        <fullName evidence="3">DNA polymerase III subunit chi</fullName>
    </recommendedName>
</protein>
<dbReference type="AlphaFoldDB" id="A0A1J8P9X8"/>
<accession>A0A1J8P9X8</accession>
<dbReference type="EMBL" id="LUKY01000033">
    <property type="protein sequence ID" value="OIZ94183.1"/>
    <property type="molecule type" value="Genomic_DNA"/>
</dbReference>
<dbReference type="Gene3D" id="3.40.50.10110">
    <property type="entry name" value="DNA polymerase III subunit chi"/>
    <property type="match status" value="1"/>
</dbReference>
<dbReference type="RefSeq" id="WP_071662676.1">
    <property type="nucleotide sequence ID" value="NZ_LUKY01000033.1"/>
</dbReference>
<evidence type="ECO:0000313" key="2">
    <source>
        <dbReference type="Proteomes" id="UP000183924"/>
    </source>
</evidence>
<dbReference type="GO" id="GO:0006260">
    <property type="term" value="P:DNA replication"/>
    <property type="evidence" value="ECO:0007669"/>
    <property type="project" value="InterPro"/>
</dbReference>